<dbReference type="InParanoid" id="A0A024GEF4"/>
<dbReference type="CDD" id="cd20553">
    <property type="entry name" value="CYCLIN_TFIIIB90_rpt1"/>
    <property type="match status" value="1"/>
</dbReference>
<evidence type="ECO:0000256" key="11">
    <source>
        <dbReference type="PROSITE-ProRule" id="PRU00469"/>
    </source>
</evidence>
<dbReference type="InterPro" id="IPR011665">
    <property type="entry name" value="BRF1_TBP-bd_dom"/>
</dbReference>
<dbReference type="InterPro" id="IPR036915">
    <property type="entry name" value="Cyclin-like_sf"/>
</dbReference>
<evidence type="ECO:0000313" key="15">
    <source>
        <dbReference type="Proteomes" id="UP000053237"/>
    </source>
</evidence>
<dbReference type="CDD" id="cd20554">
    <property type="entry name" value="CYCLIN_TFIIIB90_rpt2"/>
    <property type="match status" value="1"/>
</dbReference>
<protein>
    <recommendedName>
        <fullName evidence="10">B-related factor 1</fullName>
    </recommendedName>
</protein>
<evidence type="ECO:0000256" key="8">
    <source>
        <dbReference type="ARBA" id="ARBA00023163"/>
    </source>
</evidence>
<evidence type="ECO:0000313" key="14">
    <source>
        <dbReference type="EMBL" id="CCI44721.1"/>
    </source>
</evidence>
<evidence type="ECO:0000256" key="2">
    <source>
        <dbReference type="ARBA" id="ARBA00010857"/>
    </source>
</evidence>
<dbReference type="GO" id="GO:0001006">
    <property type="term" value="F:RNA polymerase III type 3 promoter sequence-specific DNA binding"/>
    <property type="evidence" value="ECO:0007669"/>
    <property type="project" value="TreeGrafter"/>
</dbReference>
<evidence type="ECO:0000256" key="6">
    <source>
        <dbReference type="ARBA" id="ARBA00023015"/>
    </source>
</evidence>
<dbReference type="STRING" id="65357.A0A024GEF4"/>
<dbReference type="Pfam" id="PF07741">
    <property type="entry name" value="BRF1"/>
    <property type="match status" value="1"/>
</dbReference>
<comment type="subcellular location">
    <subcellularLocation>
        <location evidence="1">Nucleus</location>
    </subcellularLocation>
</comment>
<reference evidence="14 15" key="1">
    <citation type="submission" date="2012-05" db="EMBL/GenBank/DDBJ databases">
        <title>Recombination and specialization in a pathogen metapopulation.</title>
        <authorList>
            <person name="Gardiner A."/>
            <person name="Kemen E."/>
            <person name="Schultz-Larsen T."/>
            <person name="MacLean D."/>
            <person name="Van Oosterhout C."/>
            <person name="Jones J.D.G."/>
        </authorList>
    </citation>
    <scope>NUCLEOTIDE SEQUENCE [LARGE SCALE GENOMIC DNA]</scope>
    <source>
        <strain evidence="14 15">Ac Nc2</strain>
    </source>
</reference>
<dbReference type="PANTHER" id="PTHR11618">
    <property type="entry name" value="TRANSCRIPTION INITIATION FACTOR IIB-RELATED"/>
    <property type="match status" value="1"/>
</dbReference>
<dbReference type="SMART" id="SM00385">
    <property type="entry name" value="CYCLIN"/>
    <property type="match status" value="2"/>
</dbReference>
<dbReference type="PROSITE" id="PS51134">
    <property type="entry name" value="ZF_TFIIB"/>
    <property type="match status" value="1"/>
</dbReference>
<dbReference type="Gene3D" id="1.20.5.650">
    <property type="entry name" value="Single helix bin"/>
    <property type="match status" value="1"/>
</dbReference>
<dbReference type="InterPro" id="IPR013763">
    <property type="entry name" value="Cyclin-like_dom"/>
</dbReference>
<dbReference type="FunFam" id="1.10.472.10:FF:000066">
    <property type="entry name" value="Transcription factor IIIB subunit"/>
    <property type="match status" value="1"/>
</dbReference>
<dbReference type="GO" id="GO:0097550">
    <property type="term" value="C:transcription preinitiation complex"/>
    <property type="evidence" value="ECO:0007669"/>
    <property type="project" value="TreeGrafter"/>
</dbReference>
<evidence type="ECO:0000256" key="10">
    <source>
        <dbReference type="ARBA" id="ARBA00031009"/>
    </source>
</evidence>
<dbReference type="OrthoDB" id="511529at2759"/>
<evidence type="ECO:0000256" key="9">
    <source>
        <dbReference type="ARBA" id="ARBA00023242"/>
    </source>
</evidence>
<name>A0A024GEF4_9STRA</name>
<dbReference type="SUPFAM" id="SSF47954">
    <property type="entry name" value="Cyclin-like"/>
    <property type="match status" value="2"/>
</dbReference>
<comment type="similarity">
    <text evidence="2">Belongs to the TFIIB family.</text>
</comment>
<dbReference type="GO" id="GO:0005634">
    <property type="term" value="C:nucleus"/>
    <property type="evidence" value="ECO:0007669"/>
    <property type="project" value="UniProtKB-SubCell"/>
</dbReference>
<dbReference type="AlphaFoldDB" id="A0A024GEF4"/>
<evidence type="ECO:0000256" key="3">
    <source>
        <dbReference type="ARBA" id="ARBA00022723"/>
    </source>
</evidence>
<dbReference type="PANTHER" id="PTHR11618:SF4">
    <property type="entry name" value="TRANSCRIPTION FACTOR IIIB 90 KDA SUBUNIT"/>
    <property type="match status" value="1"/>
</dbReference>
<dbReference type="InterPro" id="IPR013137">
    <property type="entry name" value="Znf_TFIIB"/>
</dbReference>
<keyword evidence="8" id="KW-0804">Transcription</keyword>
<evidence type="ECO:0000256" key="4">
    <source>
        <dbReference type="ARBA" id="ARBA00022771"/>
    </source>
</evidence>
<dbReference type="FunFam" id="1.10.472.10:FF:000007">
    <property type="entry name" value="Transcription factor IIIB 90 kDa subunit"/>
    <property type="match status" value="1"/>
</dbReference>
<keyword evidence="6" id="KW-0805">Transcription regulation</keyword>
<sequence>MPSPSVCPSCMCTQIEHVDISGEAVCVNCGTILEVNNIVSSVEFHETSGGNTAVGQFVSSQGLNAYSKVSATTGRSYNTNSREKTLSNCRRNISRVAGMLSLGSHYVESAFRLYALALQRNFTRGRRSEVVIASCLYIVCRRERSPHLLIDFSDALQLNVYVLGGVFLKFCNLLQIHLPLVDPSLYIHRFASQLHLKSKTHAIATIALRLVASMKRDWIQTGRRPSGICGAALLIAARCQSVPCSFQDVMDVVNIGEATLRLRLREFAATPIAQLTYNQIGKLEFAGMECDPPIQQRHRERRILKCITVGNESNMQKLLSAELLKEKNALGSIEKEQPFIIDENEAILSATQKAATEILQRMQRKARTYLTRQRTTAAFYKLLEDELVLEVQEVPSQSVQPEVSTSNDGVIDIESTKCDTKRTDCKLEKEHAIDSLSDLDDDEICGLILTPEEADQKTLLWEQMNGEYVKMREEKRLIKSATSTPKKKRKRATEAEIPPPDTAQHAIYKLKSRNINYEVINELFGDSTAAIL</sequence>
<evidence type="ECO:0000259" key="13">
    <source>
        <dbReference type="PROSITE" id="PS51134"/>
    </source>
</evidence>
<gene>
    <name evidence="14" type="ORF">BN9_055450</name>
</gene>
<keyword evidence="5" id="KW-0862">Zinc</keyword>
<evidence type="ECO:0000256" key="5">
    <source>
        <dbReference type="ARBA" id="ARBA00022833"/>
    </source>
</evidence>
<organism evidence="14 15">
    <name type="scientific">Albugo candida</name>
    <dbReference type="NCBI Taxonomy" id="65357"/>
    <lineage>
        <taxon>Eukaryota</taxon>
        <taxon>Sar</taxon>
        <taxon>Stramenopiles</taxon>
        <taxon>Oomycota</taxon>
        <taxon>Peronosporomycetes</taxon>
        <taxon>Albuginales</taxon>
        <taxon>Albuginaceae</taxon>
        <taxon>Albugo</taxon>
    </lineage>
</organism>
<dbReference type="InterPro" id="IPR013150">
    <property type="entry name" value="TFIIB_cyclin"/>
</dbReference>
<evidence type="ECO:0000256" key="1">
    <source>
        <dbReference type="ARBA" id="ARBA00004123"/>
    </source>
</evidence>
<evidence type="ECO:0000256" key="7">
    <source>
        <dbReference type="ARBA" id="ARBA00023159"/>
    </source>
</evidence>
<dbReference type="GO" id="GO:0017025">
    <property type="term" value="F:TBP-class protein binding"/>
    <property type="evidence" value="ECO:0007669"/>
    <property type="project" value="InterPro"/>
</dbReference>
<proteinExistence type="inferred from homology"/>
<keyword evidence="3" id="KW-0479">Metal-binding</keyword>
<evidence type="ECO:0000256" key="12">
    <source>
        <dbReference type="SAM" id="MobiDB-lite"/>
    </source>
</evidence>
<dbReference type="GO" id="GO:0008270">
    <property type="term" value="F:zinc ion binding"/>
    <property type="evidence" value="ECO:0007669"/>
    <property type="project" value="UniProtKB-KW"/>
</dbReference>
<feature type="domain" description="TFIIB-type" evidence="13">
    <location>
        <begin position="3"/>
        <end position="34"/>
    </location>
</feature>
<feature type="region of interest" description="Disordered" evidence="12">
    <location>
        <begin position="479"/>
        <end position="500"/>
    </location>
</feature>
<dbReference type="Gene3D" id="1.10.472.10">
    <property type="entry name" value="Cyclin-like"/>
    <property type="match status" value="2"/>
</dbReference>
<dbReference type="SUPFAM" id="SSF57783">
    <property type="entry name" value="Zinc beta-ribbon"/>
    <property type="match status" value="1"/>
</dbReference>
<keyword evidence="9" id="KW-0539">Nucleus</keyword>
<dbReference type="GO" id="GO:0070897">
    <property type="term" value="P:transcription preinitiation complex assembly"/>
    <property type="evidence" value="ECO:0007669"/>
    <property type="project" value="InterPro"/>
</dbReference>
<keyword evidence="4 11" id="KW-0863">Zinc-finger</keyword>
<comment type="caution">
    <text evidence="14">The sequence shown here is derived from an EMBL/GenBank/DDBJ whole genome shotgun (WGS) entry which is preliminary data.</text>
</comment>
<accession>A0A024GEF4</accession>
<keyword evidence="15" id="KW-1185">Reference proteome</keyword>
<dbReference type="EMBL" id="CAIX01000078">
    <property type="protein sequence ID" value="CCI44721.1"/>
    <property type="molecule type" value="Genomic_DNA"/>
</dbReference>
<dbReference type="GO" id="GO:0000126">
    <property type="term" value="C:transcription factor TFIIIB complex"/>
    <property type="evidence" value="ECO:0007669"/>
    <property type="project" value="TreeGrafter"/>
</dbReference>
<dbReference type="Proteomes" id="UP000053237">
    <property type="component" value="Unassembled WGS sequence"/>
</dbReference>
<keyword evidence="7" id="KW-0010">Activator</keyword>
<dbReference type="PRINTS" id="PR00685">
    <property type="entry name" value="TIFACTORIIB"/>
</dbReference>
<dbReference type="Pfam" id="PF00382">
    <property type="entry name" value="TFIIB"/>
    <property type="match status" value="2"/>
</dbReference>
<dbReference type="GO" id="GO:0000995">
    <property type="term" value="F:RNA polymerase III general transcription initiation factor activity"/>
    <property type="evidence" value="ECO:0007669"/>
    <property type="project" value="TreeGrafter"/>
</dbReference>
<dbReference type="InterPro" id="IPR000812">
    <property type="entry name" value="TFIIB"/>
</dbReference>